<name>A0ABS7EE41_9GAMM</name>
<dbReference type="NCBIfam" id="TIGR03023">
    <property type="entry name" value="WcaJ_sugtrans"/>
    <property type="match status" value="1"/>
</dbReference>
<feature type="transmembrane region" description="Helical" evidence="7">
    <location>
        <begin position="54"/>
        <end position="72"/>
    </location>
</feature>
<dbReference type="EMBL" id="JAHZSS010000005">
    <property type="protein sequence ID" value="MBW8190588.1"/>
    <property type="molecule type" value="Genomic_DNA"/>
</dbReference>
<organism evidence="9 10">
    <name type="scientific">Neiella holothuriorum</name>
    <dbReference type="NCBI Taxonomy" id="2870530"/>
    <lineage>
        <taxon>Bacteria</taxon>
        <taxon>Pseudomonadati</taxon>
        <taxon>Pseudomonadota</taxon>
        <taxon>Gammaproteobacteria</taxon>
        <taxon>Alteromonadales</taxon>
        <taxon>Echinimonadaceae</taxon>
        <taxon>Neiella</taxon>
    </lineage>
</organism>
<dbReference type="PANTHER" id="PTHR30576">
    <property type="entry name" value="COLANIC BIOSYNTHESIS UDP-GLUCOSE LIPID CARRIER TRANSFERASE"/>
    <property type="match status" value="1"/>
</dbReference>
<keyword evidence="6 7" id="KW-0472">Membrane</keyword>
<dbReference type="Gene3D" id="3.40.50.720">
    <property type="entry name" value="NAD(P)-binding Rossmann-like Domain"/>
    <property type="match status" value="1"/>
</dbReference>
<evidence type="ECO:0000313" key="10">
    <source>
        <dbReference type="Proteomes" id="UP001166251"/>
    </source>
</evidence>
<dbReference type="Proteomes" id="UP001166251">
    <property type="component" value="Unassembled WGS sequence"/>
</dbReference>
<evidence type="ECO:0000256" key="3">
    <source>
        <dbReference type="ARBA" id="ARBA00022679"/>
    </source>
</evidence>
<feature type="transmembrane region" description="Helical" evidence="7">
    <location>
        <begin position="287"/>
        <end position="308"/>
    </location>
</feature>
<dbReference type="NCBIfam" id="TIGR03025">
    <property type="entry name" value="EPS_sugtrans"/>
    <property type="match status" value="1"/>
</dbReference>
<dbReference type="RefSeq" id="WP_220103277.1">
    <property type="nucleotide sequence ID" value="NZ_JAHZSS010000005.1"/>
</dbReference>
<evidence type="ECO:0000256" key="6">
    <source>
        <dbReference type="ARBA" id="ARBA00023136"/>
    </source>
</evidence>
<dbReference type="InterPro" id="IPR003362">
    <property type="entry name" value="Bact_transf"/>
</dbReference>
<evidence type="ECO:0000313" key="9">
    <source>
        <dbReference type="EMBL" id="MBW8190588.1"/>
    </source>
</evidence>
<keyword evidence="4 7" id="KW-0812">Transmembrane</keyword>
<dbReference type="GO" id="GO:0089702">
    <property type="term" value="F:undecaprenyl-phosphate glucose phosphotransferase activity"/>
    <property type="evidence" value="ECO:0007669"/>
    <property type="project" value="UniProtKB-EC"/>
</dbReference>
<accession>A0ABS7EE41</accession>
<keyword evidence="3 9" id="KW-0808">Transferase</keyword>
<dbReference type="PANTHER" id="PTHR30576:SF0">
    <property type="entry name" value="UNDECAPRENYL-PHOSPHATE N-ACETYLGALACTOSAMINYL 1-PHOSPHATE TRANSFERASE-RELATED"/>
    <property type="match status" value="1"/>
</dbReference>
<feature type="transmembrane region" description="Helical" evidence="7">
    <location>
        <begin position="21"/>
        <end position="42"/>
    </location>
</feature>
<evidence type="ECO:0000256" key="7">
    <source>
        <dbReference type="SAM" id="Phobius"/>
    </source>
</evidence>
<dbReference type="InterPro" id="IPR017475">
    <property type="entry name" value="EPS_sugar_tfrase"/>
</dbReference>
<dbReference type="Pfam" id="PF13727">
    <property type="entry name" value="CoA_binding_3"/>
    <property type="match status" value="1"/>
</dbReference>
<feature type="transmembrane region" description="Helical" evidence="7">
    <location>
        <begin position="117"/>
        <end position="134"/>
    </location>
</feature>
<comment type="caution">
    <text evidence="9">The sequence shown here is derived from an EMBL/GenBank/DDBJ whole genome shotgun (WGS) entry which is preliminary data.</text>
</comment>
<evidence type="ECO:0000256" key="1">
    <source>
        <dbReference type="ARBA" id="ARBA00004141"/>
    </source>
</evidence>
<dbReference type="EC" id="2.7.8.31" evidence="9"/>
<dbReference type="InterPro" id="IPR017473">
    <property type="entry name" value="Undecaprenyl-P_gluc_Ptfrase"/>
</dbReference>
<evidence type="ECO:0000256" key="2">
    <source>
        <dbReference type="ARBA" id="ARBA00006464"/>
    </source>
</evidence>
<dbReference type="SUPFAM" id="SSF51735">
    <property type="entry name" value="NAD(P)-binding Rossmann-fold domains"/>
    <property type="match status" value="1"/>
</dbReference>
<dbReference type="Pfam" id="PF02397">
    <property type="entry name" value="Bac_transf"/>
    <property type="match status" value="1"/>
</dbReference>
<reference evidence="9" key="1">
    <citation type="submission" date="2021-07" db="EMBL/GenBank/DDBJ databases">
        <title>Neiella marina sp. nov., isolated from the intestinal content of sea cucumber Apostichopus japonicus.</title>
        <authorList>
            <person name="Bai X."/>
        </authorList>
    </citation>
    <scope>NUCLEOTIDE SEQUENCE</scope>
    <source>
        <strain evidence="9">126</strain>
    </source>
</reference>
<comment type="similarity">
    <text evidence="2">Belongs to the bacterial sugar transferase family.</text>
</comment>
<protein>
    <submittedName>
        <fullName evidence="9">Undecaprenyl-phosphate glucose phosphotransferase</fullName>
        <ecNumber evidence="9">2.7.8.31</ecNumber>
    </submittedName>
</protein>
<proteinExistence type="inferred from homology"/>
<evidence type="ECO:0000256" key="5">
    <source>
        <dbReference type="ARBA" id="ARBA00022989"/>
    </source>
</evidence>
<evidence type="ECO:0000259" key="8">
    <source>
        <dbReference type="Pfam" id="PF02397"/>
    </source>
</evidence>
<feature type="domain" description="Bacterial sugar transferase" evidence="8">
    <location>
        <begin position="282"/>
        <end position="460"/>
    </location>
</feature>
<gene>
    <name evidence="9" type="ORF">K0504_06020</name>
</gene>
<keyword evidence="10" id="KW-1185">Reference proteome</keyword>
<keyword evidence="5 7" id="KW-1133">Transmembrane helix</keyword>
<comment type="subcellular location">
    <subcellularLocation>
        <location evidence="1">Membrane</location>
        <topology evidence="1">Multi-pass membrane protein</topology>
    </subcellularLocation>
</comment>
<feature type="transmembrane region" description="Helical" evidence="7">
    <location>
        <begin position="84"/>
        <end position="105"/>
    </location>
</feature>
<sequence>MDKELASNSGFIRSHQEQFTFFYKVVDLLIVFSSLFLTNGYFSLGMSSGELLTVALISVVAFIFVSQSMDLYRSWRFATFKELLSTASLTNLVTFSVIGIAIYYINVVSLMQIEVMLFWFASVCGISVFWRMILREVLKLMRRKGHNARRAIILGLTESGMNLERSLMNNEQLGVRMMGFFEDRNPERFEPPMREKIVGTIEQAIEKAKNGEIDLIYIAMPLKAEKRISEIINRCADSTVDVHIVPNLVMYKILNSRWYGVGNVQTLSVFDSPLAGPSIWQKRMFDVASCGLGLLLISPLMLLIALLVKATSKGPIFYGQIRIGADGKEFKMWKFRSMTTGGENHQGWTVKDDPRVTTVGKYLRKTSLDELPQLWNVVIGDMSLIGPRPERPMYVEQFRKEIPYYMLRHKMKSGITGWAQINGWRGDTSISKRIECDIWYIKNWSFGLDLSIVFKTFWKGLVNKNAY</sequence>
<dbReference type="InterPro" id="IPR036291">
    <property type="entry name" value="NAD(P)-bd_dom_sf"/>
</dbReference>
<evidence type="ECO:0000256" key="4">
    <source>
        <dbReference type="ARBA" id="ARBA00022692"/>
    </source>
</evidence>